<dbReference type="InterPro" id="IPR045940">
    <property type="entry name" value="DUF6360"/>
</dbReference>
<dbReference type="Proteomes" id="UP001597185">
    <property type="component" value="Unassembled WGS sequence"/>
</dbReference>
<protein>
    <submittedName>
        <fullName evidence="2">DUF6360 family protein</fullName>
    </submittedName>
</protein>
<dbReference type="RefSeq" id="WP_256419147.1">
    <property type="nucleotide sequence ID" value="NZ_JANHDL010000013.1"/>
</dbReference>
<proteinExistence type="predicted"/>
<feature type="region of interest" description="Disordered" evidence="1">
    <location>
        <begin position="80"/>
        <end position="103"/>
    </location>
</feature>
<organism evidence="2 3">
    <name type="scientific">Halorubrum laminariae</name>
    <dbReference type="NCBI Taxonomy" id="1433523"/>
    <lineage>
        <taxon>Archaea</taxon>
        <taxon>Methanobacteriati</taxon>
        <taxon>Methanobacteriota</taxon>
        <taxon>Stenosarchaea group</taxon>
        <taxon>Halobacteria</taxon>
        <taxon>Halobacteriales</taxon>
        <taxon>Haloferacaceae</taxon>
        <taxon>Halorubrum</taxon>
    </lineage>
</organism>
<name>A0ABD6C4Y2_9EURY</name>
<dbReference type="Pfam" id="PF19887">
    <property type="entry name" value="DUF6360"/>
    <property type="match status" value="1"/>
</dbReference>
<evidence type="ECO:0000313" key="2">
    <source>
        <dbReference type="EMBL" id="MFD1571995.1"/>
    </source>
</evidence>
<evidence type="ECO:0000256" key="1">
    <source>
        <dbReference type="SAM" id="MobiDB-lite"/>
    </source>
</evidence>
<evidence type="ECO:0000313" key="3">
    <source>
        <dbReference type="Proteomes" id="UP001597185"/>
    </source>
</evidence>
<reference evidence="2 3" key="1">
    <citation type="journal article" date="2019" name="Int. J. Syst. Evol. Microbiol.">
        <title>The Global Catalogue of Microorganisms (GCM) 10K type strain sequencing project: providing services to taxonomists for standard genome sequencing and annotation.</title>
        <authorList>
            <consortium name="The Broad Institute Genomics Platform"/>
            <consortium name="The Broad Institute Genome Sequencing Center for Infectious Disease"/>
            <person name="Wu L."/>
            <person name="Ma J."/>
        </authorList>
    </citation>
    <scope>NUCLEOTIDE SEQUENCE [LARGE SCALE GENOMIC DNA]</scope>
    <source>
        <strain evidence="2 3">CGMCC 1.12689</strain>
    </source>
</reference>
<dbReference type="AlphaFoldDB" id="A0ABD6C4Y2"/>
<sequence length="103" mass="11004">MSNRLLRVNAYTTLDLVDGRARGHEFETDALGVVNVTAPREDPEHVTLQIELDGTEVDALAPHADEFDLSPAQARTLADALESTADRVEAAQESSGDGDADDA</sequence>
<accession>A0ABD6C4Y2</accession>
<dbReference type="EMBL" id="JBHUDB010000018">
    <property type="protein sequence ID" value="MFD1571995.1"/>
    <property type="molecule type" value="Genomic_DNA"/>
</dbReference>
<keyword evidence="3" id="KW-1185">Reference proteome</keyword>
<comment type="caution">
    <text evidence="2">The sequence shown here is derived from an EMBL/GenBank/DDBJ whole genome shotgun (WGS) entry which is preliminary data.</text>
</comment>
<gene>
    <name evidence="2" type="ORF">ACFR9T_15650</name>
</gene>